<evidence type="ECO:0000256" key="11">
    <source>
        <dbReference type="SAM" id="MobiDB-lite"/>
    </source>
</evidence>
<dbReference type="InterPro" id="IPR014756">
    <property type="entry name" value="Ig_E-set"/>
</dbReference>
<dbReference type="Gene3D" id="2.60.40.1400">
    <property type="entry name" value="G protein-activated inward rectifier potassium channel 1"/>
    <property type="match status" value="1"/>
</dbReference>
<accession>A0A2W2A958</accession>
<keyword evidence="2" id="KW-0813">Transport</keyword>
<dbReference type="GO" id="GO:0005886">
    <property type="term" value="C:plasma membrane"/>
    <property type="evidence" value="ECO:0007669"/>
    <property type="project" value="TreeGrafter"/>
</dbReference>
<dbReference type="GO" id="GO:0034702">
    <property type="term" value="C:monoatomic ion channel complex"/>
    <property type="evidence" value="ECO:0007669"/>
    <property type="project" value="UniProtKB-KW"/>
</dbReference>
<keyword evidence="4 12" id="KW-0812">Transmembrane</keyword>
<gene>
    <name evidence="15" type="ORF">DN068_17195</name>
</gene>
<reference evidence="15 16" key="1">
    <citation type="submission" date="2018-06" db="EMBL/GenBank/DDBJ databases">
        <title>Mucibacter soli gen. nov., sp. nov., a new member of the family Chitinophagaceae producing mucin.</title>
        <authorList>
            <person name="Kim M.-K."/>
            <person name="Park S."/>
            <person name="Kim T.-S."/>
            <person name="Joung Y."/>
            <person name="Han J.-H."/>
            <person name="Kim S.B."/>
        </authorList>
    </citation>
    <scope>NUCLEOTIDE SEQUENCE [LARGE SCALE GENOMIC DNA]</scope>
    <source>
        <strain evidence="15 16">R1-15</strain>
    </source>
</reference>
<evidence type="ECO:0000256" key="3">
    <source>
        <dbReference type="ARBA" id="ARBA00022538"/>
    </source>
</evidence>
<organism evidence="15 16">
    <name type="scientific">Taibaiella soli</name>
    <dbReference type="NCBI Taxonomy" id="1649169"/>
    <lineage>
        <taxon>Bacteria</taxon>
        <taxon>Pseudomonadati</taxon>
        <taxon>Bacteroidota</taxon>
        <taxon>Chitinophagia</taxon>
        <taxon>Chitinophagales</taxon>
        <taxon>Chitinophagaceae</taxon>
        <taxon>Taibaiella</taxon>
    </lineage>
</organism>
<dbReference type="Pfam" id="PF17655">
    <property type="entry name" value="IRK_C"/>
    <property type="match status" value="1"/>
</dbReference>
<dbReference type="PANTHER" id="PTHR11767">
    <property type="entry name" value="INWARD RECTIFIER POTASSIUM CHANNEL"/>
    <property type="match status" value="1"/>
</dbReference>
<evidence type="ECO:0000256" key="1">
    <source>
        <dbReference type="ARBA" id="ARBA00004141"/>
    </source>
</evidence>
<evidence type="ECO:0000256" key="9">
    <source>
        <dbReference type="ARBA" id="ARBA00023136"/>
    </source>
</evidence>
<evidence type="ECO:0000259" key="14">
    <source>
        <dbReference type="Pfam" id="PF17655"/>
    </source>
</evidence>
<keyword evidence="7 12" id="KW-1133">Transmembrane helix</keyword>
<comment type="subcellular location">
    <subcellularLocation>
        <location evidence="1">Membrane</location>
        <topology evidence="1">Multi-pass membrane protein</topology>
    </subcellularLocation>
</comment>
<evidence type="ECO:0000256" key="8">
    <source>
        <dbReference type="ARBA" id="ARBA00023065"/>
    </source>
</evidence>
<comment type="caution">
    <text evidence="15">The sequence shown here is derived from an EMBL/GenBank/DDBJ whole genome shotgun (WGS) entry which is preliminary data.</text>
</comment>
<dbReference type="AlphaFoldDB" id="A0A2W2A958"/>
<evidence type="ECO:0000256" key="4">
    <source>
        <dbReference type="ARBA" id="ARBA00022692"/>
    </source>
</evidence>
<evidence type="ECO:0000313" key="16">
    <source>
        <dbReference type="Proteomes" id="UP000248745"/>
    </source>
</evidence>
<dbReference type="GO" id="GO:1990573">
    <property type="term" value="P:potassium ion import across plasma membrane"/>
    <property type="evidence" value="ECO:0007669"/>
    <property type="project" value="TreeGrafter"/>
</dbReference>
<dbReference type="Pfam" id="PF07885">
    <property type="entry name" value="Ion_trans_2"/>
    <property type="match status" value="1"/>
</dbReference>
<keyword evidence="16" id="KW-1185">Reference proteome</keyword>
<dbReference type="InterPro" id="IPR041647">
    <property type="entry name" value="IRK_C"/>
</dbReference>
<dbReference type="InterPro" id="IPR013518">
    <property type="entry name" value="K_chnl_inward-rec_Kir_cyto"/>
</dbReference>
<dbReference type="PRINTS" id="PR01320">
    <property type="entry name" value="KIRCHANNEL"/>
</dbReference>
<keyword evidence="10" id="KW-0407">Ion channel</keyword>
<evidence type="ECO:0000256" key="5">
    <source>
        <dbReference type="ARBA" id="ARBA00022882"/>
    </source>
</evidence>
<dbReference type="Proteomes" id="UP000248745">
    <property type="component" value="Unassembled WGS sequence"/>
</dbReference>
<keyword evidence="6" id="KW-0630">Potassium</keyword>
<dbReference type="GO" id="GO:0005242">
    <property type="term" value="F:inward rectifier potassium channel activity"/>
    <property type="evidence" value="ECO:0007669"/>
    <property type="project" value="InterPro"/>
</dbReference>
<dbReference type="Gene3D" id="1.10.287.70">
    <property type="match status" value="1"/>
</dbReference>
<name>A0A2W2A958_9BACT</name>
<evidence type="ECO:0000256" key="10">
    <source>
        <dbReference type="ARBA" id="ARBA00023303"/>
    </source>
</evidence>
<evidence type="ECO:0000256" key="12">
    <source>
        <dbReference type="SAM" id="Phobius"/>
    </source>
</evidence>
<feature type="domain" description="Potassium channel" evidence="13">
    <location>
        <begin position="79"/>
        <end position="151"/>
    </location>
</feature>
<dbReference type="GO" id="GO:0034765">
    <property type="term" value="P:regulation of monoatomic ion transmembrane transport"/>
    <property type="evidence" value="ECO:0007669"/>
    <property type="project" value="TreeGrafter"/>
</dbReference>
<evidence type="ECO:0000259" key="13">
    <source>
        <dbReference type="Pfam" id="PF07885"/>
    </source>
</evidence>
<sequence length="326" mass="37190">MSAPKKINPRLKPNNDTGFGNNASNYGGRFINRDGSFNLRREGISFIDRISFFQKMQTLPSWKFGLFVVMVFFIMNVLFSTAYLIAGMDELQGIYAKTNWGRIKEIFYFSCQTFTTVGYGRINPTDDPTNIIASLEALVGFLSFAVVTGLIYGRFSKPRPYLAFSDQALVAPYKGGTALMFRFATYKDHHTLTNVDIKVNIALRVEENGEASYQFYDLVLERSHIDNFPMNWTVVHPIDENSPIYGFSCDDVTNADAELYVLVVGFDEVYSSPVLQRTSYTYHEMKFGEKFVPMYRESEDGKTTILEMHKLNETRPVPLPVPENQN</sequence>
<dbReference type="InterPro" id="IPR013099">
    <property type="entry name" value="K_chnl_dom"/>
</dbReference>
<proteinExistence type="predicted"/>
<evidence type="ECO:0000313" key="15">
    <source>
        <dbReference type="EMBL" id="PZF71801.1"/>
    </source>
</evidence>
<keyword evidence="8" id="KW-0406">Ion transport</keyword>
<protein>
    <submittedName>
        <fullName evidence="15">Transporter</fullName>
    </submittedName>
</protein>
<keyword evidence="9 12" id="KW-0472">Membrane</keyword>
<dbReference type="SUPFAM" id="SSF81324">
    <property type="entry name" value="Voltage-gated potassium channels"/>
    <property type="match status" value="1"/>
</dbReference>
<keyword evidence="3" id="KW-0633">Potassium transport</keyword>
<evidence type="ECO:0000256" key="7">
    <source>
        <dbReference type="ARBA" id="ARBA00022989"/>
    </source>
</evidence>
<feature type="transmembrane region" description="Helical" evidence="12">
    <location>
        <begin position="131"/>
        <end position="152"/>
    </location>
</feature>
<dbReference type="InterPro" id="IPR016449">
    <property type="entry name" value="K_chnl_inward-rec_Kir"/>
</dbReference>
<keyword evidence="5" id="KW-0851">Voltage-gated channel</keyword>
<dbReference type="EMBL" id="QKTW01000022">
    <property type="protein sequence ID" value="PZF71801.1"/>
    <property type="molecule type" value="Genomic_DNA"/>
</dbReference>
<feature type="region of interest" description="Disordered" evidence="11">
    <location>
        <begin position="1"/>
        <end position="20"/>
    </location>
</feature>
<evidence type="ECO:0000256" key="2">
    <source>
        <dbReference type="ARBA" id="ARBA00022448"/>
    </source>
</evidence>
<dbReference type="OrthoDB" id="9813518at2"/>
<dbReference type="SUPFAM" id="SSF81296">
    <property type="entry name" value="E set domains"/>
    <property type="match status" value="1"/>
</dbReference>
<evidence type="ECO:0000256" key="6">
    <source>
        <dbReference type="ARBA" id="ARBA00022958"/>
    </source>
</evidence>
<dbReference type="RefSeq" id="WP_111000172.1">
    <property type="nucleotide sequence ID" value="NZ_QKTW01000022.1"/>
</dbReference>
<feature type="domain" description="Inward rectifier potassium channel C-terminal" evidence="14">
    <location>
        <begin position="162"/>
        <end position="321"/>
    </location>
</feature>
<feature type="transmembrane region" description="Helical" evidence="12">
    <location>
        <begin position="64"/>
        <end position="86"/>
    </location>
</feature>